<accession>S9UCL9</accession>
<dbReference type="AlphaFoldDB" id="S9UCL9"/>
<evidence type="ECO:0000313" key="2">
    <source>
        <dbReference type="Proteomes" id="UP000015344"/>
    </source>
</evidence>
<dbReference type="PATRIC" id="fig|1117108.3.peg.1195"/>
<protein>
    <submittedName>
        <fullName evidence="1">Uncharacterized protein</fullName>
    </submittedName>
</protein>
<name>S9UCL9_PAEAL</name>
<sequence>MKASHTNLLLEGLQIVSRCKSETRDIWHAHFGIASIASYFYMKENELPDAVRERIQEQAEAMLHKHRLGHSRQSDESQLEIEHDIAGEIIVQALERTIDELHWVGHNVIYTALSLLAIKELGKWGTRSEVEGIVHLIHSFEKTIPGRSWVGYTTSKVKKLEIKAEDVLPHVNNPADLSAFILTEMSAFKTIYQAEAHHDLIGHMLTFSHALNVLFDLGHRSLFDRGLIPLFQLVKVLRSSVEFDPEYVKLYSPVDRLPLSLKKRSPFLPDEESFWTNEYDTADWDFGHVFKFSYSYFDHVKRAPHLREETIEQFRYVIHS</sequence>
<dbReference type="Proteomes" id="UP000015344">
    <property type="component" value="Unassembled WGS sequence"/>
</dbReference>
<evidence type="ECO:0000313" key="1">
    <source>
        <dbReference type="EMBL" id="EPY08200.1"/>
    </source>
</evidence>
<dbReference type="RefSeq" id="WP_021258650.1">
    <property type="nucleotide sequence ID" value="NZ_ATMT01000020.1"/>
</dbReference>
<organism evidence="1 2">
    <name type="scientific">Paenibacillus alvei TS-15</name>
    <dbReference type="NCBI Taxonomy" id="1117108"/>
    <lineage>
        <taxon>Bacteria</taxon>
        <taxon>Bacillati</taxon>
        <taxon>Bacillota</taxon>
        <taxon>Bacilli</taxon>
        <taxon>Bacillales</taxon>
        <taxon>Paenibacillaceae</taxon>
        <taxon>Paenibacillus</taxon>
    </lineage>
</organism>
<proteinExistence type="predicted"/>
<gene>
    <name evidence="1" type="ORF">PAALTS15_05713</name>
</gene>
<reference evidence="1 2" key="1">
    <citation type="submission" date="2013-05" db="EMBL/GenBank/DDBJ databases">
        <authorList>
            <person name="Strain E.A."/>
            <person name="Brown E."/>
            <person name="Allard M.W."/>
            <person name="Luo Y.L."/>
        </authorList>
    </citation>
    <scope>NUCLEOTIDE SEQUENCE [LARGE SCALE GENOMIC DNA]</scope>
    <source>
        <strain evidence="1 2">TS-15</strain>
    </source>
</reference>
<dbReference type="eggNOG" id="ENOG502ZT0N">
    <property type="taxonomic scope" value="Bacteria"/>
</dbReference>
<dbReference type="EMBL" id="ATMT01000020">
    <property type="protein sequence ID" value="EPY08200.1"/>
    <property type="molecule type" value="Genomic_DNA"/>
</dbReference>
<comment type="caution">
    <text evidence="1">The sequence shown here is derived from an EMBL/GenBank/DDBJ whole genome shotgun (WGS) entry which is preliminary data.</text>
</comment>